<dbReference type="RefSeq" id="WP_256505616.1">
    <property type="nucleotide sequence ID" value="NZ_CP101740.1"/>
</dbReference>
<proteinExistence type="predicted"/>
<keyword evidence="3" id="KW-1185">Reference proteome</keyword>
<feature type="transmembrane region" description="Helical" evidence="1">
    <location>
        <begin position="105"/>
        <end position="129"/>
    </location>
</feature>
<evidence type="ECO:0000313" key="3">
    <source>
        <dbReference type="Proteomes" id="UP001058533"/>
    </source>
</evidence>
<feature type="transmembrane region" description="Helical" evidence="1">
    <location>
        <begin position="239"/>
        <end position="257"/>
    </location>
</feature>
<feature type="transmembrane region" description="Helical" evidence="1">
    <location>
        <begin position="296"/>
        <end position="313"/>
    </location>
</feature>
<dbReference type="Proteomes" id="UP001058533">
    <property type="component" value="Chromosome"/>
</dbReference>
<evidence type="ECO:0000256" key="1">
    <source>
        <dbReference type="SAM" id="Phobius"/>
    </source>
</evidence>
<gene>
    <name evidence="2" type="ORF">NMP03_11825</name>
</gene>
<evidence type="ECO:0000313" key="2">
    <source>
        <dbReference type="EMBL" id="UUL81877.1"/>
    </source>
</evidence>
<reference evidence="2" key="1">
    <citation type="submission" date="2022-07" db="EMBL/GenBank/DDBJ databases">
        <title>Sphingomonas sp. nov., a novel bacterium isolated from the north slope of the Mount Everest.</title>
        <authorList>
            <person name="Cui X."/>
            <person name="Liu Y."/>
        </authorList>
    </citation>
    <scope>NUCLEOTIDE SEQUENCE</scope>
    <source>
        <strain evidence="2">S5-59</strain>
    </source>
</reference>
<feature type="transmembrane region" description="Helical" evidence="1">
    <location>
        <begin position="325"/>
        <end position="353"/>
    </location>
</feature>
<keyword evidence="1" id="KW-0472">Membrane</keyword>
<keyword evidence="1" id="KW-1133">Transmembrane helix</keyword>
<dbReference type="InterPro" id="IPR022134">
    <property type="entry name" value="DUF3667"/>
</dbReference>
<feature type="transmembrane region" description="Helical" evidence="1">
    <location>
        <begin position="269"/>
        <end position="290"/>
    </location>
</feature>
<sequence>MGGDLSAAGDFATGALLARSVEPTRGEAHGGAPDLCLNCGTALVGAYCHACGQAGHVHRSLGAIWHEILHGVVHFEGKLWRTLPMLAFRPGELTRRYIDGERARFVSPMAGFLFSVFTLFTVMSILGIAPPADLGDARSQAAAGVVEVRKEMVAARQEAIAERDSRGSTPQERAAAITAIAELESEIRLVDSARPAFGDTDSPFDRIKTGWKRLDYGIEKARKNPGLMLYKLQANSYKFSWLLIPLSVPFLWLMFAWKRQYHAYDHAVFVTYSIAFMSLLFIVLTILGAIGVSMGVLGTIAMLVPPFHIYRQLRGAYRLRRSSALVRMLLLVLVFIQLVFGLFVALVLGLGLIG</sequence>
<keyword evidence="1" id="KW-0812">Transmembrane</keyword>
<dbReference type="EMBL" id="CP101740">
    <property type="protein sequence ID" value="UUL81877.1"/>
    <property type="molecule type" value="Genomic_DNA"/>
</dbReference>
<dbReference type="Pfam" id="PF12412">
    <property type="entry name" value="DUF3667"/>
    <property type="match status" value="1"/>
</dbReference>
<protein>
    <submittedName>
        <fullName evidence="2">DUF3667 domain-containing protein</fullName>
    </submittedName>
</protein>
<name>A0ABY5L5Y5_9SPHN</name>
<organism evidence="2 3">
    <name type="scientific">Sphingomonas qomolangmaensis</name>
    <dbReference type="NCBI Taxonomy" id="2918765"/>
    <lineage>
        <taxon>Bacteria</taxon>
        <taxon>Pseudomonadati</taxon>
        <taxon>Pseudomonadota</taxon>
        <taxon>Alphaproteobacteria</taxon>
        <taxon>Sphingomonadales</taxon>
        <taxon>Sphingomonadaceae</taxon>
        <taxon>Sphingomonas</taxon>
    </lineage>
</organism>
<accession>A0ABY5L5Y5</accession>